<comment type="caution">
    <text evidence="1">The sequence shown here is derived from an EMBL/GenBank/DDBJ whole genome shotgun (WGS) entry which is preliminary data.</text>
</comment>
<dbReference type="EMBL" id="BARV01005209">
    <property type="protein sequence ID" value="GAI12457.1"/>
    <property type="molecule type" value="Genomic_DNA"/>
</dbReference>
<evidence type="ECO:0000313" key="1">
    <source>
        <dbReference type="EMBL" id="GAI12457.1"/>
    </source>
</evidence>
<organism evidence="1">
    <name type="scientific">marine sediment metagenome</name>
    <dbReference type="NCBI Taxonomy" id="412755"/>
    <lineage>
        <taxon>unclassified sequences</taxon>
        <taxon>metagenomes</taxon>
        <taxon>ecological metagenomes</taxon>
    </lineage>
</organism>
<dbReference type="AlphaFoldDB" id="X1KZI8"/>
<accession>X1KZI8</accession>
<gene>
    <name evidence="1" type="ORF">S06H3_10976</name>
</gene>
<sequence length="112" mass="11755">MAILISSAMTLSIAEYIKTANLITGRNQFLQKGRIQVIALGSAIGMNLSLSIGGVPLCDDLALPFIGTTGGMNVKDHVVVDQVIAGGTAEMYLRNTSAGALTTDYAVYFTPM</sequence>
<protein>
    <submittedName>
        <fullName evidence="1">Uncharacterized protein</fullName>
    </submittedName>
</protein>
<name>X1KZI8_9ZZZZ</name>
<proteinExistence type="predicted"/>
<reference evidence="1" key="1">
    <citation type="journal article" date="2014" name="Front. Microbiol.">
        <title>High frequency of phylogenetically diverse reductive dehalogenase-homologous genes in deep subseafloor sedimentary metagenomes.</title>
        <authorList>
            <person name="Kawai M."/>
            <person name="Futagami T."/>
            <person name="Toyoda A."/>
            <person name="Takaki Y."/>
            <person name="Nishi S."/>
            <person name="Hori S."/>
            <person name="Arai W."/>
            <person name="Tsubouchi T."/>
            <person name="Morono Y."/>
            <person name="Uchiyama I."/>
            <person name="Ito T."/>
            <person name="Fujiyama A."/>
            <person name="Inagaki F."/>
            <person name="Takami H."/>
        </authorList>
    </citation>
    <scope>NUCLEOTIDE SEQUENCE</scope>
    <source>
        <strain evidence="1">Expedition CK06-06</strain>
    </source>
</reference>